<feature type="non-terminal residue" evidence="9">
    <location>
        <position position="1"/>
    </location>
</feature>
<feature type="repeat" description="WD" evidence="4">
    <location>
        <begin position="366"/>
        <end position="407"/>
    </location>
</feature>
<dbReference type="InterPro" id="IPR057452">
    <property type="entry name" value="BRWD/PHIP_N"/>
</dbReference>
<dbReference type="InterPro" id="IPR001487">
    <property type="entry name" value="Bromodomain"/>
</dbReference>
<dbReference type="CDD" id="cd05529">
    <property type="entry name" value="Bromo_WDR9_I_like"/>
    <property type="match status" value="1"/>
</dbReference>
<gene>
    <name evidence="9" type="ORF">EJB05_06919</name>
</gene>
<dbReference type="InterPro" id="IPR015943">
    <property type="entry name" value="WD40/YVTN_repeat-like_dom_sf"/>
</dbReference>
<dbReference type="FunFam" id="2.130.10.10:FF:000440">
    <property type="entry name" value="Bromodomain and WD repeat-containing protein"/>
    <property type="match status" value="1"/>
</dbReference>
<keyword evidence="2" id="KW-0677">Repeat</keyword>
<dbReference type="SMART" id="SM00320">
    <property type="entry name" value="WD40"/>
    <property type="match status" value="4"/>
</dbReference>
<dbReference type="Gene3D" id="2.130.10.10">
    <property type="entry name" value="YVTN repeat-like/Quinoprotein amine dehydrogenase"/>
    <property type="match status" value="2"/>
</dbReference>
<dbReference type="Pfam" id="PF25313">
    <property type="entry name" value="BRWD_AD"/>
    <property type="match status" value="1"/>
</dbReference>
<feature type="domain" description="BRWD/PHIP ancillary-like" evidence="7">
    <location>
        <begin position="1464"/>
        <end position="1636"/>
    </location>
</feature>
<name>A0A5J9WGY6_9POAL</name>
<evidence type="ECO:0000259" key="7">
    <source>
        <dbReference type="Pfam" id="PF25313"/>
    </source>
</evidence>
<dbReference type="InterPro" id="IPR036322">
    <property type="entry name" value="WD40_repeat_dom_sf"/>
</dbReference>
<dbReference type="PANTHER" id="PTHR16266">
    <property type="entry name" value="WD REPEAT DOMAIN 9"/>
    <property type="match status" value="1"/>
</dbReference>
<evidence type="ECO:0000256" key="1">
    <source>
        <dbReference type="ARBA" id="ARBA00022574"/>
    </source>
</evidence>
<evidence type="ECO:0000256" key="5">
    <source>
        <dbReference type="SAM" id="MobiDB-lite"/>
    </source>
</evidence>
<feature type="region of interest" description="Disordered" evidence="5">
    <location>
        <begin position="1217"/>
        <end position="1240"/>
    </location>
</feature>
<dbReference type="GO" id="GO:0008360">
    <property type="term" value="P:regulation of cell shape"/>
    <property type="evidence" value="ECO:0007669"/>
    <property type="project" value="TreeGrafter"/>
</dbReference>
<dbReference type="Gramene" id="TVU47323">
    <property type="protein sequence ID" value="TVU47323"/>
    <property type="gene ID" value="EJB05_06919"/>
</dbReference>
<dbReference type="Proteomes" id="UP000324897">
    <property type="component" value="Chromosome 5"/>
</dbReference>
<dbReference type="SUPFAM" id="SSF47370">
    <property type="entry name" value="Bromodomain"/>
    <property type="match status" value="1"/>
</dbReference>
<keyword evidence="3" id="KW-0103">Bromodomain</keyword>
<dbReference type="Gene3D" id="1.20.920.10">
    <property type="entry name" value="Bromodomain-like"/>
    <property type="match status" value="1"/>
</dbReference>
<protein>
    <recommendedName>
        <fullName evidence="11">Bromo domain-containing protein</fullName>
    </recommendedName>
</protein>
<evidence type="ECO:0000256" key="2">
    <source>
        <dbReference type="ARBA" id="ARBA00022737"/>
    </source>
</evidence>
<feature type="region of interest" description="Disordered" evidence="5">
    <location>
        <begin position="867"/>
        <end position="1028"/>
    </location>
</feature>
<keyword evidence="10" id="KW-1185">Reference proteome</keyword>
<evidence type="ECO:0000256" key="4">
    <source>
        <dbReference type="PROSITE-ProRule" id="PRU00221"/>
    </source>
</evidence>
<dbReference type="PROSITE" id="PS00678">
    <property type="entry name" value="WD_REPEATS_1"/>
    <property type="match status" value="1"/>
</dbReference>
<dbReference type="GO" id="GO:0007010">
    <property type="term" value="P:cytoskeleton organization"/>
    <property type="evidence" value="ECO:0007669"/>
    <property type="project" value="TreeGrafter"/>
</dbReference>
<reference evidence="9 10" key="1">
    <citation type="journal article" date="2019" name="Sci. Rep.">
        <title>A high-quality genome of Eragrostis curvula grass provides insights into Poaceae evolution and supports new strategies to enhance forage quality.</title>
        <authorList>
            <person name="Carballo J."/>
            <person name="Santos B.A.C.M."/>
            <person name="Zappacosta D."/>
            <person name="Garbus I."/>
            <person name="Selva J.P."/>
            <person name="Gallo C.A."/>
            <person name="Diaz A."/>
            <person name="Albertini E."/>
            <person name="Caccamo M."/>
            <person name="Echenique V."/>
        </authorList>
    </citation>
    <scope>NUCLEOTIDE SEQUENCE [LARGE SCALE GENOMIC DNA]</scope>
    <source>
        <strain evidence="10">cv. Victoria</strain>
        <tissue evidence="9">Leaf</tissue>
    </source>
</reference>
<evidence type="ECO:0008006" key="11">
    <source>
        <dbReference type="Google" id="ProtNLM"/>
    </source>
</evidence>
<organism evidence="9 10">
    <name type="scientific">Eragrostis curvula</name>
    <name type="common">weeping love grass</name>
    <dbReference type="NCBI Taxonomy" id="38414"/>
    <lineage>
        <taxon>Eukaryota</taxon>
        <taxon>Viridiplantae</taxon>
        <taxon>Streptophyta</taxon>
        <taxon>Embryophyta</taxon>
        <taxon>Tracheophyta</taxon>
        <taxon>Spermatophyta</taxon>
        <taxon>Magnoliopsida</taxon>
        <taxon>Liliopsida</taxon>
        <taxon>Poales</taxon>
        <taxon>Poaceae</taxon>
        <taxon>PACMAD clade</taxon>
        <taxon>Chloridoideae</taxon>
        <taxon>Eragrostideae</taxon>
        <taxon>Eragrostidinae</taxon>
        <taxon>Eragrostis</taxon>
    </lineage>
</organism>
<feature type="compositionally biased region" description="Basic residues" evidence="5">
    <location>
        <begin position="916"/>
        <end position="926"/>
    </location>
</feature>
<feature type="domain" description="BRWD/PHIP N-terminal" evidence="8">
    <location>
        <begin position="168"/>
        <end position="265"/>
    </location>
</feature>
<feature type="compositionally biased region" description="Low complexity" evidence="5">
    <location>
        <begin position="893"/>
        <end position="904"/>
    </location>
</feature>
<dbReference type="InterPro" id="IPR052060">
    <property type="entry name" value="Bromo_WD_repeat"/>
</dbReference>
<dbReference type="InterPro" id="IPR057451">
    <property type="entry name" value="BRWD/PHIP_AD"/>
</dbReference>
<evidence type="ECO:0000259" key="6">
    <source>
        <dbReference type="Pfam" id="PF00439"/>
    </source>
</evidence>
<keyword evidence="1 4" id="KW-0853">WD repeat</keyword>
<dbReference type="GO" id="GO:0005634">
    <property type="term" value="C:nucleus"/>
    <property type="evidence" value="ECO:0007669"/>
    <property type="project" value="TreeGrafter"/>
</dbReference>
<dbReference type="Pfam" id="PF00439">
    <property type="entry name" value="Bromodomain"/>
    <property type="match status" value="1"/>
</dbReference>
<sequence length="1755" mass="197320">RAFHLLARALSVRLLDRSGSRLGSFSLRFVALWAWPFRGFAAVSAASRGRSGGGGGLYVSGSGRPRLLVGSPRRVATGPRPPTSRRRRRRPLPVARAPRRRPPSRACFCDATAASPECSPTNPGGVVEMSFGKHPSGNTPSISMPHLDFPCQELEKVNPVNSVMPADVASMADVDIDMREIYFLIMHFLSRGPFKRTLGVLCNELLEHQLLPRRYHAWYSRGGFHSGEENDDGISLPLAYQKLVERYPHIGKDHLVNLLKQLMVNSCHPHSFIAGASPNAADVPTLLGSNSFSLLAPDRAKQDKQTPRLPSYLRWPHIQADQVHGLSLREIGGFTKHRRAPSVRASCYAIAKPSTLVEKMQIIKRLRGHQNAVYCATFDRTGRYVITGSDDRLVKIWAMETAFCLASCRGHEGDITDLAVSSNNAVVASSSNDFVIRVWRMPDGMPISVLKGHTGVVTAIAFSPRPDRQMMGHAGFGTLDTLNNLHEYIYPNLQMLPLGRVVMPLPVPFKLTQQITKSYVVHSTQMELCLLLAAPTLLQGCGMLARVLQRNLINQIMRWIYYLGTKMMFTHNIVTCSRDGSAIIWVPRSRRSHGKVGRWTRAYHLKVPPPPMAPQPPRGGPRQRYQPTPRGVNMIVWSLDNRFVLAAIMDCRICVWNASDGSLVHSLIGHKESTFVLDVHPFNPRIAMSAGYDGKTIIWDIWEGRPVQIYETGHFKLVDGKFSPDGTSLILSDEIGQIFIIGTGQGESQKDAKYDQFFLGDYRPLIRDTNGSAIDQETQLIPYRRNMQDFLCDSSMIPYPEPFQSMYQKRRLGTLGIEWRPPSVNFAVGPTYNATTGEYQTIPIIDPDRWEPLPEITDFVELELENEVISDDTDSEYNGMDEYSSEGEQEILSGDSSGASYSSGEIDMDNPTSAAHSRRSRRKKKKSQTDVVTSSGRRVKKRNLDEQEVATVSRPHRVRKSRNGRSSKRKRSPKSRGLRPQRRAARNARNFLSKMGASTEEDEDDSEGSFSDSEINTDSTEAEQFERNVQLRIGREINNHYDSEDVTQSSMFDETKGNPGSNRKLVLRIPRHNLKVDFPSGSGKAECSTQNKVMLPAPANHESVETELTIEPGHSSACKAEIMTDEMQAGISGLHDVSAIHSNNSIKWGEVKVRSSKRCKYSDSAGGMRPTSNNAFSLETPHEYGDGIQPAINLDKIQENHSTAEYSGDSLLDKEKITNNNNTCADGENNTEQLNNTSQPKSLKLKFRSRGFADEANVSDKSRTTTVGNITNSEHVKVAEQHDEDSAIDQHRSADFLECTDNKSAGVHDSINFDSAEIAVYTRSKSKNKKKIDSDEYINEDSTSISNDDGGYQPPECSPVTAASGRLRRSSRRSFVYSGDGTMEDDVSQVKGSYGSHRASTSGRRTITDVREVVCRPTSKTAGLRSARNKRDNCDFTDTHLSGKRRQESSKYSWLMLCEHEESYRYIPQLGDEVMYLGQGHEEYLELTRSSSYCPWNGIKGLKAAELCKIRRLDYTTFRGSGESSCKLTIEFVDRTSNGFGKTFTITLPELANFPDFLVERTRYEAAMERNWTLRDKCKVWWRNEGEEGGTWWEGRVSAVKPKSPDFPDSPWEKYVIQYKNDGSDHPHSPWELHDVGNLWVPWKHPHIDIEIRNKLLSKLENLQEMSHRNQDRYGVLKLDNAAEKSDFVNRFPVQFSVEVMKTRLENNYYRTLEAVRHDANVMIDNAQSYFSKNPEMTKKISKLADWIEQAFSSL</sequence>
<evidence type="ECO:0000256" key="3">
    <source>
        <dbReference type="ARBA" id="ARBA00023117"/>
    </source>
</evidence>
<accession>A0A5J9WGY6</accession>
<dbReference type="GO" id="GO:0006357">
    <property type="term" value="P:regulation of transcription by RNA polymerase II"/>
    <property type="evidence" value="ECO:0007669"/>
    <property type="project" value="TreeGrafter"/>
</dbReference>
<dbReference type="PANTHER" id="PTHR16266:SF17">
    <property type="entry name" value="BRWD3"/>
    <property type="match status" value="1"/>
</dbReference>
<dbReference type="InterPro" id="IPR019775">
    <property type="entry name" value="WD40_repeat_CS"/>
</dbReference>
<dbReference type="PROSITE" id="PS50082">
    <property type="entry name" value="WD_REPEATS_2"/>
    <property type="match status" value="2"/>
</dbReference>
<feature type="compositionally biased region" description="Basic residues" evidence="5">
    <location>
        <begin position="83"/>
        <end position="103"/>
    </location>
</feature>
<dbReference type="OrthoDB" id="538223at2759"/>
<comment type="caution">
    <text evidence="9">The sequence shown here is derived from an EMBL/GenBank/DDBJ whole genome shotgun (WGS) entry which is preliminary data.</text>
</comment>
<dbReference type="FunFam" id="1.20.920.10:FF:000058">
    <property type="entry name" value="WD40/YVTN repeat-like-containing domain"/>
    <property type="match status" value="1"/>
</dbReference>
<proteinExistence type="predicted"/>
<dbReference type="EMBL" id="RWGY01000004">
    <property type="protein sequence ID" value="TVU47323.1"/>
    <property type="molecule type" value="Genomic_DNA"/>
</dbReference>
<dbReference type="InterPro" id="IPR001680">
    <property type="entry name" value="WD40_rpt"/>
</dbReference>
<evidence type="ECO:0000313" key="10">
    <source>
        <dbReference type="Proteomes" id="UP000324897"/>
    </source>
</evidence>
<feature type="compositionally biased region" description="Basic residues" evidence="5">
    <location>
        <begin position="954"/>
        <end position="986"/>
    </location>
</feature>
<feature type="domain" description="Bromo" evidence="6">
    <location>
        <begin position="1699"/>
        <end position="1741"/>
    </location>
</feature>
<dbReference type="InterPro" id="IPR036427">
    <property type="entry name" value="Bromodomain-like_sf"/>
</dbReference>
<dbReference type="SUPFAM" id="SSF50978">
    <property type="entry name" value="WD40 repeat-like"/>
    <property type="match status" value="1"/>
</dbReference>
<feature type="region of interest" description="Disordered" evidence="5">
    <location>
        <begin position="47"/>
        <end position="103"/>
    </location>
</feature>
<feature type="repeat" description="WD" evidence="4">
    <location>
        <begin position="408"/>
        <end position="449"/>
    </location>
</feature>
<feature type="region of interest" description="Disordered" evidence="5">
    <location>
        <begin position="1324"/>
        <end position="1354"/>
    </location>
</feature>
<dbReference type="Pfam" id="PF00400">
    <property type="entry name" value="WD40"/>
    <property type="match status" value="3"/>
</dbReference>
<feature type="compositionally biased region" description="Polar residues" evidence="5">
    <location>
        <begin position="1218"/>
        <end position="1240"/>
    </location>
</feature>
<dbReference type="Pfam" id="PF25437">
    <property type="entry name" value="BRWD1_N"/>
    <property type="match status" value="1"/>
</dbReference>
<evidence type="ECO:0000259" key="8">
    <source>
        <dbReference type="Pfam" id="PF25437"/>
    </source>
</evidence>
<evidence type="ECO:0000313" key="9">
    <source>
        <dbReference type="EMBL" id="TVU47323.1"/>
    </source>
</evidence>
<dbReference type="PROSITE" id="PS50294">
    <property type="entry name" value="WD_REPEATS_REGION"/>
    <property type="match status" value="2"/>
</dbReference>